<name>A0ABZ1AVD7_9ACTN</name>
<evidence type="ECO:0000313" key="1">
    <source>
        <dbReference type="EMBL" id="WRL62480.1"/>
    </source>
</evidence>
<proteinExistence type="predicted"/>
<dbReference type="EMBL" id="CP141261">
    <property type="protein sequence ID" value="WRL62480.1"/>
    <property type="molecule type" value="Genomic_DNA"/>
</dbReference>
<keyword evidence="2" id="KW-1185">Reference proteome</keyword>
<dbReference type="Proteomes" id="UP001324287">
    <property type="component" value="Chromosome"/>
</dbReference>
<organism evidence="1 2">
    <name type="scientific">Blastococcus brunescens</name>
    <dbReference type="NCBI Taxonomy" id="1564165"/>
    <lineage>
        <taxon>Bacteria</taxon>
        <taxon>Bacillati</taxon>
        <taxon>Actinomycetota</taxon>
        <taxon>Actinomycetes</taxon>
        <taxon>Geodermatophilales</taxon>
        <taxon>Geodermatophilaceae</taxon>
        <taxon>Blastococcus</taxon>
    </lineage>
</organism>
<evidence type="ECO:0000313" key="2">
    <source>
        <dbReference type="Proteomes" id="UP001324287"/>
    </source>
</evidence>
<gene>
    <name evidence="1" type="ORF">U6N30_21040</name>
</gene>
<protein>
    <submittedName>
        <fullName evidence="1">Uncharacterized protein</fullName>
    </submittedName>
</protein>
<reference evidence="1 2" key="1">
    <citation type="submission" date="2023-12" db="EMBL/GenBank/DDBJ databases">
        <title>Blastococcus brunescens sp. nov., an actonobacterium isolated from sandstone collected in sahara desert.</title>
        <authorList>
            <person name="Gtari M."/>
            <person name="Ghodhbane F."/>
        </authorList>
    </citation>
    <scope>NUCLEOTIDE SEQUENCE [LARGE SCALE GENOMIC DNA]</scope>
    <source>
        <strain evidence="1 2">BMG 8361</strain>
    </source>
</reference>
<accession>A0ABZ1AVD7</accession>
<sequence length="51" mass="5457">MVPPPEALACWIAARSEHCPHASAHFPSAGSTSAVSFVVVTSVLFWPTRCF</sequence>